<dbReference type="InterPro" id="IPR038731">
    <property type="entry name" value="RgtA/B/C-like"/>
</dbReference>
<proteinExistence type="predicted"/>
<dbReference type="EC" id="2.4.2.43" evidence="10"/>
<dbReference type="RefSeq" id="WP_109322246.1">
    <property type="nucleotide sequence ID" value="NZ_CP029346.1"/>
</dbReference>
<sequence length="552" mass="63004">MNPILLRKPYLFWALIGALVYIPFLGASHLFDWDEINFAESAREMIKTGDYLSVQINFMPFWEKPPLFIWLQALSFQFFGTFTQKAWTSMEFAARFPNALIGIATLLTLYRIGAKHFSPKMGHLWAFSYLTAITPHVYASSGIIDPLFNLLIFLGVYQLILSFWKNFATKELIISSIFIGLALLTKGPVALLIWGLTAVIYVLLSRTEWGRLLAWLKALTWVSIIAIFFFASWYGIIAMKFGTGIIADFFAYQIRLLTTGDAGHGQPFYYHAFVLLLGCFPISIWAISPLISKKSDVNLATQEERNLSVWFRILFWVVLILFSLVKTKIVHYSSMCWIPLSFFSARVLCDWESGFSTWKKGHSIGLLIIGLLFSLILSLVPYIGSHSFEIIPLIQDKFVQGNLQAPVYWSGFEILIGVAFALAIIYWIAQKGALVPKRIYGLMITGIAIIMMYMALVVPKIEGYTQATVIDFYESKVGQKVYIETVGFKSFAHLLYFQKESASPDGETLLGMKTVDRPTYFVMKNDVDDIMKYHPHITFMKEENGFLFYKHK</sequence>
<evidence type="ECO:0000256" key="3">
    <source>
        <dbReference type="ARBA" id="ARBA00022676"/>
    </source>
</evidence>
<keyword evidence="7 8" id="KW-0472">Membrane</keyword>
<dbReference type="EMBL" id="CP029346">
    <property type="protein sequence ID" value="AWL08496.1"/>
    <property type="molecule type" value="Genomic_DNA"/>
</dbReference>
<name>A0A2S2DSZ7_9BACT</name>
<dbReference type="GO" id="GO:0005886">
    <property type="term" value="C:plasma membrane"/>
    <property type="evidence" value="ECO:0007669"/>
    <property type="project" value="UniProtKB-SubCell"/>
</dbReference>
<comment type="subcellular location">
    <subcellularLocation>
        <location evidence="1">Cell membrane</location>
        <topology evidence="1">Multi-pass membrane protein</topology>
    </subcellularLocation>
</comment>
<dbReference type="Pfam" id="PF13231">
    <property type="entry name" value="PMT_2"/>
    <property type="match status" value="1"/>
</dbReference>
<dbReference type="Proteomes" id="UP000245468">
    <property type="component" value="Chromosome"/>
</dbReference>
<feature type="transmembrane region" description="Helical" evidence="8">
    <location>
        <begin position="268"/>
        <end position="287"/>
    </location>
</feature>
<keyword evidence="2" id="KW-1003">Cell membrane</keyword>
<evidence type="ECO:0000259" key="9">
    <source>
        <dbReference type="Pfam" id="PF13231"/>
    </source>
</evidence>
<reference evidence="11" key="1">
    <citation type="submission" date="2018-05" db="EMBL/GenBank/DDBJ databases">
        <title>Pseudarcicella sp. HME7025 Genome sequencing and assembly.</title>
        <authorList>
            <person name="Kim H."/>
            <person name="Kang H."/>
            <person name="Joh K."/>
        </authorList>
    </citation>
    <scope>NUCLEOTIDE SEQUENCE [LARGE SCALE GENOMIC DNA]</scope>
    <source>
        <strain evidence="11">HME7025</strain>
    </source>
</reference>
<feature type="transmembrane region" description="Helical" evidence="8">
    <location>
        <begin position="92"/>
        <end position="112"/>
    </location>
</feature>
<evidence type="ECO:0000256" key="2">
    <source>
        <dbReference type="ARBA" id="ARBA00022475"/>
    </source>
</evidence>
<keyword evidence="3 10" id="KW-0328">Glycosyltransferase</keyword>
<accession>A0A2S2DSZ7</accession>
<keyword evidence="11" id="KW-1185">Reference proteome</keyword>
<evidence type="ECO:0000313" key="10">
    <source>
        <dbReference type="EMBL" id="AWL08496.1"/>
    </source>
</evidence>
<gene>
    <name evidence="10" type="primary">arnT</name>
    <name evidence="10" type="ORF">HME7025_00624</name>
</gene>
<feature type="transmembrane region" description="Helical" evidence="8">
    <location>
        <begin position="12"/>
        <end position="31"/>
    </location>
</feature>
<protein>
    <submittedName>
        <fullName evidence="10">Lipid IV(A) 4-amino-4-deoxy-L-arabinosyltransferase</fullName>
        <ecNumber evidence="10">2.4.2.43</ecNumber>
    </submittedName>
</protein>
<feature type="transmembrane region" description="Helical" evidence="8">
    <location>
        <begin position="407"/>
        <end position="427"/>
    </location>
</feature>
<evidence type="ECO:0000313" key="11">
    <source>
        <dbReference type="Proteomes" id="UP000245468"/>
    </source>
</evidence>
<feature type="transmembrane region" description="Helical" evidence="8">
    <location>
        <begin position="439"/>
        <end position="458"/>
    </location>
</feature>
<dbReference type="KEGG" id="psez:HME7025_00624"/>
<dbReference type="PANTHER" id="PTHR33908:SF3">
    <property type="entry name" value="UNDECAPRENYL PHOSPHATE-ALPHA-4-AMINO-4-DEOXY-L-ARABINOSE ARABINOSYL TRANSFERASE"/>
    <property type="match status" value="1"/>
</dbReference>
<dbReference type="PANTHER" id="PTHR33908">
    <property type="entry name" value="MANNOSYLTRANSFERASE YKCB-RELATED"/>
    <property type="match status" value="1"/>
</dbReference>
<feature type="domain" description="Glycosyltransferase RgtA/B/C/D-like" evidence="9">
    <location>
        <begin position="64"/>
        <end position="229"/>
    </location>
</feature>
<dbReference type="OrthoDB" id="9792789at2"/>
<keyword evidence="4 10" id="KW-0808">Transferase</keyword>
<evidence type="ECO:0000256" key="4">
    <source>
        <dbReference type="ARBA" id="ARBA00022679"/>
    </source>
</evidence>
<keyword evidence="5 8" id="KW-0812">Transmembrane</keyword>
<evidence type="ECO:0000256" key="8">
    <source>
        <dbReference type="SAM" id="Phobius"/>
    </source>
</evidence>
<dbReference type="AlphaFoldDB" id="A0A2S2DSZ7"/>
<feature type="transmembrane region" description="Helical" evidence="8">
    <location>
        <begin position="176"/>
        <end position="204"/>
    </location>
</feature>
<organism evidence="10 11">
    <name type="scientific">Aquirufa nivalisilvae</name>
    <dbReference type="NCBI Taxonomy" id="2516557"/>
    <lineage>
        <taxon>Bacteria</taxon>
        <taxon>Pseudomonadati</taxon>
        <taxon>Bacteroidota</taxon>
        <taxon>Cytophagia</taxon>
        <taxon>Cytophagales</taxon>
        <taxon>Flectobacillaceae</taxon>
        <taxon>Aquirufa</taxon>
    </lineage>
</organism>
<dbReference type="GO" id="GO:0103015">
    <property type="term" value="F:4-amino-4-deoxy-L-arabinose transferase activity"/>
    <property type="evidence" value="ECO:0007669"/>
    <property type="project" value="UniProtKB-EC"/>
</dbReference>
<evidence type="ECO:0000256" key="1">
    <source>
        <dbReference type="ARBA" id="ARBA00004651"/>
    </source>
</evidence>
<keyword evidence="6 8" id="KW-1133">Transmembrane helix</keyword>
<evidence type="ECO:0000256" key="7">
    <source>
        <dbReference type="ARBA" id="ARBA00023136"/>
    </source>
</evidence>
<dbReference type="GO" id="GO:0009103">
    <property type="term" value="P:lipopolysaccharide biosynthetic process"/>
    <property type="evidence" value="ECO:0007669"/>
    <property type="project" value="UniProtKB-ARBA"/>
</dbReference>
<evidence type="ECO:0000256" key="5">
    <source>
        <dbReference type="ARBA" id="ARBA00022692"/>
    </source>
</evidence>
<dbReference type="GO" id="GO:0010041">
    <property type="term" value="P:response to iron(III) ion"/>
    <property type="evidence" value="ECO:0007669"/>
    <property type="project" value="TreeGrafter"/>
</dbReference>
<evidence type="ECO:0000256" key="6">
    <source>
        <dbReference type="ARBA" id="ARBA00022989"/>
    </source>
</evidence>
<dbReference type="InterPro" id="IPR050297">
    <property type="entry name" value="LipidA_mod_glycosyltrf_83"/>
</dbReference>
<feature type="transmembrane region" description="Helical" evidence="8">
    <location>
        <begin position="307"/>
        <end position="325"/>
    </location>
</feature>
<feature type="transmembrane region" description="Helical" evidence="8">
    <location>
        <begin position="364"/>
        <end position="383"/>
    </location>
</feature>